<dbReference type="Proteomes" id="UP000008237">
    <property type="component" value="Unassembled WGS sequence"/>
</dbReference>
<dbReference type="PANTHER" id="PTHR23349">
    <property type="entry name" value="BASIC HELIX-LOOP-HELIX TRANSCRIPTION FACTOR, TWIST"/>
    <property type="match status" value="1"/>
</dbReference>
<dbReference type="InterPro" id="IPR050283">
    <property type="entry name" value="E-box_TF_Regulators"/>
</dbReference>
<dbReference type="CDD" id="cd11390">
    <property type="entry name" value="bHLH_TS"/>
    <property type="match status" value="1"/>
</dbReference>
<dbReference type="PANTHER" id="PTHR23349:SF111">
    <property type="entry name" value="BHLH DOMAIN-CONTAINING PROTEIN"/>
    <property type="match status" value="1"/>
</dbReference>
<accession>E2C2F1</accession>
<dbReference type="Pfam" id="PF00010">
    <property type="entry name" value="HLH"/>
    <property type="match status" value="1"/>
</dbReference>
<organism evidence="3">
    <name type="scientific">Harpegnathos saltator</name>
    <name type="common">Jerdon's jumping ant</name>
    <dbReference type="NCBI Taxonomy" id="610380"/>
    <lineage>
        <taxon>Eukaryota</taxon>
        <taxon>Metazoa</taxon>
        <taxon>Ecdysozoa</taxon>
        <taxon>Arthropoda</taxon>
        <taxon>Hexapoda</taxon>
        <taxon>Insecta</taxon>
        <taxon>Pterygota</taxon>
        <taxon>Neoptera</taxon>
        <taxon>Endopterygota</taxon>
        <taxon>Hymenoptera</taxon>
        <taxon>Apocrita</taxon>
        <taxon>Aculeata</taxon>
        <taxon>Formicoidea</taxon>
        <taxon>Formicidae</taxon>
        <taxon>Ponerinae</taxon>
        <taxon>Ponerini</taxon>
        <taxon>Harpegnathos</taxon>
    </lineage>
</organism>
<name>E2C2F1_HARSA</name>
<dbReference type="InterPro" id="IPR011598">
    <property type="entry name" value="bHLH_dom"/>
</dbReference>
<feature type="domain" description="BHLH" evidence="1">
    <location>
        <begin position="224"/>
        <end position="275"/>
    </location>
</feature>
<dbReference type="OrthoDB" id="10063280at2759"/>
<dbReference type="AlphaFoldDB" id="E2C2F1"/>
<dbReference type="GO" id="GO:0032502">
    <property type="term" value="P:developmental process"/>
    <property type="evidence" value="ECO:0007669"/>
    <property type="project" value="TreeGrafter"/>
</dbReference>
<dbReference type="GO" id="GO:0000981">
    <property type="term" value="F:DNA-binding transcription factor activity, RNA polymerase II-specific"/>
    <property type="evidence" value="ECO:0007669"/>
    <property type="project" value="TreeGrafter"/>
</dbReference>
<evidence type="ECO:0000313" key="3">
    <source>
        <dbReference type="Proteomes" id="UP000008237"/>
    </source>
</evidence>
<evidence type="ECO:0000259" key="1">
    <source>
        <dbReference type="PROSITE" id="PS50888"/>
    </source>
</evidence>
<gene>
    <name evidence="2" type="ORF">EAI_00584</name>
</gene>
<keyword evidence="3" id="KW-1185">Reference proteome</keyword>
<dbReference type="SMART" id="SM00353">
    <property type="entry name" value="HLH"/>
    <property type="match status" value="1"/>
</dbReference>
<proteinExistence type="predicted"/>
<reference evidence="2 3" key="1">
    <citation type="journal article" date="2010" name="Science">
        <title>Genomic comparison of the ants Camponotus floridanus and Harpegnathos saltator.</title>
        <authorList>
            <person name="Bonasio R."/>
            <person name="Zhang G."/>
            <person name="Ye C."/>
            <person name="Mutti N.S."/>
            <person name="Fang X."/>
            <person name="Qin N."/>
            <person name="Donahue G."/>
            <person name="Yang P."/>
            <person name="Li Q."/>
            <person name="Li C."/>
            <person name="Zhang P."/>
            <person name="Huang Z."/>
            <person name="Berger S.L."/>
            <person name="Reinberg D."/>
            <person name="Wang J."/>
            <person name="Liebig J."/>
        </authorList>
    </citation>
    <scope>NUCLEOTIDE SEQUENCE [LARGE SCALE GENOMIC DNA]</scope>
    <source>
        <strain evidence="2 3">R22 G/1</strain>
    </source>
</reference>
<dbReference type="GO" id="GO:0000977">
    <property type="term" value="F:RNA polymerase II transcription regulatory region sequence-specific DNA binding"/>
    <property type="evidence" value="ECO:0007669"/>
    <property type="project" value="TreeGrafter"/>
</dbReference>
<dbReference type="PROSITE" id="PS50888">
    <property type="entry name" value="BHLH"/>
    <property type="match status" value="1"/>
</dbReference>
<dbReference type="Gene3D" id="4.10.280.10">
    <property type="entry name" value="Helix-loop-helix DNA-binding domain"/>
    <property type="match status" value="1"/>
</dbReference>
<sequence>MEDHIHTERSIFANVASDHKVYVPFMQQSQNVKPCVEGSSVPVLTPVGNTQTAQPQDYINYNIMSNDDVSAYPTNTSPANYNSNVDVINATGMRNIKYMNNCMSNYELQYLHDRYSAAACNHSSKCSGKHSEKKYANSSYYHMENVKCKDGEAISQSCDGHKSMEIDEPMVRPCSSNNYVMNFSLSSESEEKLVSIDNSDSQSEIVSSETSSCYKQCMDDDPENQRKMTNAKERQRTRDLNNAYDDLKKAIPFMSSEKMSKIQTLKLATKYILYLQFKNRCDFCQKISKFLLLHPYICFHISFSFYLLEYSNSFLAIFYFSKLS</sequence>
<evidence type="ECO:0000313" key="2">
    <source>
        <dbReference type="EMBL" id="EFN77901.1"/>
    </source>
</evidence>
<dbReference type="EMBL" id="GL452124">
    <property type="protein sequence ID" value="EFN77901.1"/>
    <property type="molecule type" value="Genomic_DNA"/>
</dbReference>
<dbReference type="InParanoid" id="E2C2F1"/>
<protein>
    <submittedName>
        <fullName evidence="2">Protein twist</fullName>
    </submittedName>
</protein>
<dbReference type="GO" id="GO:0046983">
    <property type="term" value="F:protein dimerization activity"/>
    <property type="evidence" value="ECO:0007669"/>
    <property type="project" value="InterPro"/>
</dbReference>
<dbReference type="STRING" id="610380.E2C2F1"/>
<dbReference type="InterPro" id="IPR036638">
    <property type="entry name" value="HLH_DNA-bd_sf"/>
</dbReference>
<dbReference type="SUPFAM" id="SSF47459">
    <property type="entry name" value="HLH, helix-loop-helix DNA-binding domain"/>
    <property type="match status" value="1"/>
</dbReference>